<dbReference type="GO" id="GO:0005524">
    <property type="term" value="F:ATP binding"/>
    <property type="evidence" value="ECO:0007669"/>
    <property type="project" value="UniProtKB-KW"/>
</dbReference>
<keyword evidence="5 9" id="KW-0067">ATP-binding</keyword>
<keyword evidence="2 9" id="KW-0808">Transferase</keyword>
<name>A0A3N2B9G7_9MICO</name>
<dbReference type="NCBIfam" id="TIGR01510">
    <property type="entry name" value="coaD_prev_kdtB"/>
    <property type="match status" value="1"/>
</dbReference>
<keyword evidence="12" id="KW-1185">Reference proteome</keyword>
<dbReference type="NCBIfam" id="TIGR00125">
    <property type="entry name" value="cyt_tran_rel"/>
    <property type="match status" value="1"/>
</dbReference>
<dbReference type="GO" id="GO:0015937">
    <property type="term" value="P:coenzyme A biosynthetic process"/>
    <property type="evidence" value="ECO:0007669"/>
    <property type="project" value="UniProtKB-UniRule"/>
</dbReference>
<keyword evidence="7 9" id="KW-0173">Coenzyme A biosynthesis</keyword>
<feature type="site" description="Transition state stabilizer" evidence="9">
    <location>
        <position position="17"/>
    </location>
</feature>
<organism evidence="11 12">
    <name type="scientific">Bogoriella caseilytica</name>
    <dbReference type="NCBI Taxonomy" id="56055"/>
    <lineage>
        <taxon>Bacteria</taxon>
        <taxon>Bacillati</taxon>
        <taxon>Actinomycetota</taxon>
        <taxon>Actinomycetes</taxon>
        <taxon>Micrococcales</taxon>
        <taxon>Bogoriellaceae</taxon>
        <taxon>Bogoriella</taxon>
    </lineage>
</organism>
<feature type="binding site" evidence="9">
    <location>
        <position position="76"/>
    </location>
    <ligand>
        <name>substrate</name>
    </ligand>
</feature>
<dbReference type="CDD" id="cd02163">
    <property type="entry name" value="PPAT"/>
    <property type="match status" value="1"/>
</dbReference>
<comment type="pathway">
    <text evidence="9">Cofactor biosynthesis; coenzyme A biosynthesis; CoA from (R)-pantothenate: step 4/5.</text>
</comment>
<evidence type="ECO:0000256" key="2">
    <source>
        <dbReference type="ARBA" id="ARBA00022679"/>
    </source>
</evidence>
<comment type="caution">
    <text evidence="11">The sequence shown here is derived from an EMBL/GenBank/DDBJ whole genome shotgun (WGS) entry which is preliminary data.</text>
</comment>
<keyword evidence="4 9" id="KW-0547">Nucleotide-binding</keyword>
<dbReference type="Proteomes" id="UP000280668">
    <property type="component" value="Unassembled WGS sequence"/>
</dbReference>
<comment type="catalytic activity">
    <reaction evidence="8 9">
        <text>(R)-4'-phosphopantetheine + ATP + H(+) = 3'-dephospho-CoA + diphosphate</text>
        <dbReference type="Rhea" id="RHEA:19801"/>
        <dbReference type="ChEBI" id="CHEBI:15378"/>
        <dbReference type="ChEBI" id="CHEBI:30616"/>
        <dbReference type="ChEBI" id="CHEBI:33019"/>
        <dbReference type="ChEBI" id="CHEBI:57328"/>
        <dbReference type="ChEBI" id="CHEBI:61723"/>
        <dbReference type="EC" id="2.7.7.3"/>
    </reaction>
</comment>
<accession>A0A3N2B9G7</accession>
<evidence type="ECO:0000256" key="8">
    <source>
        <dbReference type="ARBA" id="ARBA00029346"/>
    </source>
</evidence>
<reference evidence="11 12" key="1">
    <citation type="submission" date="2018-11" db="EMBL/GenBank/DDBJ databases">
        <title>Sequencing the genomes of 1000 actinobacteria strains.</title>
        <authorList>
            <person name="Klenk H.-P."/>
        </authorList>
    </citation>
    <scope>NUCLEOTIDE SEQUENCE [LARGE SCALE GENOMIC DNA]</scope>
    <source>
        <strain evidence="11 12">DSM 11294</strain>
    </source>
</reference>
<feature type="binding site" evidence="9">
    <location>
        <begin position="9"/>
        <end position="10"/>
    </location>
    <ligand>
        <name>ATP</name>
        <dbReference type="ChEBI" id="CHEBI:30616"/>
    </ligand>
</feature>
<dbReference type="EMBL" id="RKHK01000001">
    <property type="protein sequence ID" value="ROR71915.1"/>
    <property type="molecule type" value="Genomic_DNA"/>
</dbReference>
<feature type="binding site" evidence="9">
    <location>
        <position position="17"/>
    </location>
    <ligand>
        <name>ATP</name>
        <dbReference type="ChEBI" id="CHEBI:30616"/>
    </ligand>
</feature>
<sequence length="159" mass="16573">MSVAVCPGSFDPLTLGHLDVIRRASALFDRVIVAVAQNSAKSQLFDAQRRAGLARQALAENGESPGIEVKIVPGLLADFCREQGADAIVKGLRGPADLYAEQAMALMNRQLSGVDTVFVLGDPALSHIASSLVKDVARHGGDVTAFVPPVVARALGDAS</sequence>
<dbReference type="GO" id="GO:0005737">
    <property type="term" value="C:cytoplasm"/>
    <property type="evidence" value="ECO:0007669"/>
    <property type="project" value="UniProtKB-SubCell"/>
</dbReference>
<evidence type="ECO:0000313" key="12">
    <source>
        <dbReference type="Proteomes" id="UP000280668"/>
    </source>
</evidence>
<dbReference type="Gene3D" id="3.40.50.620">
    <property type="entry name" value="HUPs"/>
    <property type="match status" value="1"/>
</dbReference>
<dbReference type="InterPro" id="IPR014729">
    <property type="entry name" value="Rossmann-like_a/b/a_fold"/>
</dbReference>
<evidence type="ECO:0000313" key="11">
    <source>
        <dbReference type="EMBL" id="ROR71915.1"/>
    </source>
</evidence>
<feature type="binding site" evidence="9">
    <location>
        <begin position="91"/>
        <end position="93"/>
    </location>
    <ligand>
        <name>ATP</name>
        <dbReference type="ChEBI" id="CHEBI:30616"/>
    </ligand>
</feature>
<evidence type="ECO:0000256" key="6">
    <source>
        <dbReference type="ARBA" id="ARBA00022842"/>
    </source>
</evidence>
<dbReference type="EC" id="2.7.7.3" evidence="9"/>
<dbReference type="HAMAP" id="MF_00151">
    <property type="entry name" value="PPAT_bact"/>
    <property type="match status" value="1"/>
</dbReference>
<evidence type="ECO:0000256" key="3">
    <source>
        <dbReference type="ARBA" id="ARBA00022695"/>
    </source>
</evidence>
<evidence type="ECO:0000256" key="1">
    <source>
        <dbReference type="ARBA" id="ARBA00022490"/>
    </source>
</evidence>
<evidence type="ECO:0000256" key="5">
    <source>
        <dbReference type="ARBA" id="ARBA00022840"/>
    </source>
</evidence>
<comment type="function">
    <text evidence="9">Reversibly transfers an adenylyl group from ATP to 4'-phosphopantetheine, yielding dephospho-CoA (dPCoA) and pyrophosphate.</text>
</comment>
<keyword evidence="1 9" id="KW-0963">Cytoplasm</keyword>
<dbReference type="PRINTS" id="PR01020">
    <property type="entry name" value="LPSBIOSNTHSS"/>
</dbReference>
<proteinExistence type="inferred from homology"/>
<dbReference type="GO" id="GO:0004595">
    <property type="term" value="F:pantetheine-phosphate adenylyltransferase activity"/>
    <property type="evidence" value="ECO:0007669"/>
    <property type="project" value="UniProtKB-UniRule"/>
</dbReference>
<feature type="binding site" evidence="9">
    <location>
        <position position="90"/>
    </location>
    <ligand>
        <name>substrate</name>
    </ligand>
</feature>
<comment type="subcellular location">
    <subcellularLocation>
        <location evidence="9">Cytoplasm</location>
    </subcellularLocation>
</comment>
<keyword evidence="3 9" id="KW-0548">Nucleotidyltransferase</keyword>
<keyword evidence="6 9" id="KW-0460">Magnesium</keyword>
<dbReference type="RefSeq" id="WP_123302566.1">
    <property type="nucleotide sequence ID" value="NZ_RKHK01000001.1"/>
</dbReference>
<dbReference type="Pfam" id="PF01467">
    <property type="entry name" value="CTP_transf_like"/>
    <property type="match status" value="1"/>
</dbReference>
<dbReference type="SUPFAM" id="SSF52374">
    <property type="entry name" value="Nucleotidylyl transferase"/>
    <property type="match status" value="1"/>
</dbReference>
<feature type="domain" description="Cytidyltransferase-like" evidence="10">
    <location>
        <begin position="5"/>
        <end position="134"/>
    </location>
</feature>
<comment type="similarity">
    <text evidence="9">Belongs to the bacterial CoaD family.</text>
</comment>
<comment type="subunit">
    <text evidence="9">Homohexamer.</text>
</comment>
<evidence type="ECO:0000256" key="9">
    <source>
        <dbReference type="HAMAP-Rule" id="MF_00151"/>
    </source>
</evidence>
<dbReference type="OrthoDB" id="9806661at2"/>
<feature type="binding site" evidence="9">
    <location>
        <position position="41"/>
    </location>
    <ligand>
        <name>substrate</name>
    </ligand>
</feature>
<feature type="binding site" evidence="9">
    <location>
        <begin position="125"/>
        <end position="131"/>
    </location>
    <ligand>
        <name>ATP</name>
        <dbReference type="ChEBI" id="CHEBI:30616"/>
    </ligand>
</feature>
<gene>
    <name evidence="9" type="primary">coaD</name>
    <name evidence="11" type="ORF">EDD31_0254</name>
</gene>
<evidence type="ECO:0000259" key="10">
    <source>
        <dbReference type="Pfam" id="PF01467"/>
    </source>
</evidence>
<feature type="binding site" evidence="9">
    <location>
        <position position="9"/>
    </location>
    <ligand>
        <name>substrate</name>
    </ligand>
</feature>
<dbReference type="AlphaFoldDB" id="A0A3N2B9G7"/>
<protein>
    <recommendedName>
        <fullName evidence="9">Phosphopantetheine adenylyltransferase</fullName>
        <ecNumber evidence="9">2.7.7.3</ecNumber>
    </recommendedName>
    <alternativeName>
        <fullName evidence="9">Dephospho-CoA pyrophosphorylase</fullName>
    </alternativeName>
    <alternativeName>
        <fullName evidence="9">Pantetheine-phosphate adenylyltransferase</fullName>
        <shortName evidence="9">PPAT</shortName>
    </alternativeName>
</protein>
<dbReference type="InterPro" id="IPR001980">
    <property type="entry name" value="PPAT"/>
</dbReference>
<comment type="cofactor">
    <cofactor evidence="9">
        <name>Mg(2+)</name>
        <dbReference type="ChEBI" id="CHEBI:18420"/>
    </cofactor>
</comment>
<dbReference type="PANTHER" id="PTHR21342">
    <property type="entry name" value="PHOSPHOPANTETHEINE ADENYLYLTRANSFERASE"/>
    <property type="match status" value="1"/>
</dbReference>
<evidence type="ECO:0000256" key="7">
    <source>
        <dbReference type="ARBA" id="ARBA00022993"/>
    </source>
</evidence>
<dbReference type="InterPro" id="IPR004821">
    <property type="entry name" value="Cyt_trans-like"/>
</dbReference>
<feature type="binding site" evidence="9">
    <location>
        <position position="101"/>
    </location>
    <ligand>
        <name>ATP</name>
        <dbReference type="ChEBI" id="CHEBI:30616"/>
    </ligand>
</feature>
<evidence type="ECO:0000256" key="4">
    <source>
        <dbReference type="ARBA" id="ARBA00022741"/>
    </source>
</evidence>
<dbReference type="PANTHER" id="PTHR21342:SF1">
    <property type="entry name" value="PHOSPHOPANTETHEINE ADENYLYLTRANSFERASE"/>
    <property type="match status" value="1"/>
</dbReference>
<dbReference type="UniPathway" id="UPA00241">
    <property type="reaction ID" value="UER00355"/>
</dbReference>